<evidence type="ECO:0000313" key="11">
    <source>
        <dbReference type="Proteomes" id="UP000000292"/>
    </source>
</evidence>
<dbReference type="InterPro" id="IPR042099">
    <property type="entry name" value="ANL_N_sf"/>
</dbReference>
<dbReference type="PANTHER" id="PTHR24095">
    <property type="entry name" value="ACETYL-COENZYME A SYNTHETASE"/>
    <property type="match status" value="1"/>
</dbReference>
<accession>F8IGV5</accession>
<evidence type="ECO:0000256" key="5">
    <source>
        <dbReference type="ARBA" id="ARBA00022990"/>
    </source>
</evidence>
<comment type="similarity">
    <text evidence="1 6">Belongs to the ATP-dependent AMP-binding enzyme family.</text>
</comment>
<feature type="domain" description="AMP-binding enzyme C-terminal" evidence="8">
    <location>
        <begin position="568"/>
        <end position="646"/>
    </location>
</feature>
<dbReference type="GO" id="GO:0003987">
    <property type="term" value="F:acetate-CoA ligase activity"/>
    <property type="evidence" value="ECO:0007669"/>
    <property type="project" value="UniProtKB-UniRule"/>
</dbReference>
<dbReference type="InterPro" id="IPR045851">
    <property type="entry name" value="AMP-bd_C_sf"/>
</dbReference>
<keyword evidence="3 6" id="KW-0547">Nucleotide-binding</keyword>
<dbReference type="InterPro" id="IPR011904">
    <property type="entry name" value="Ac_CoA_lig"/>
</dbReference>
<feature type="domain" description="AMP-dependent synthetase/ligase" evidence="7">
    <location>
        <begin position="124"/>
        <end position="507"/>
    </location>
</feature>
<dbReference type="CDD" id="cd05966">
    <property type="entry name" value="ACS"/>
    <property type="match status" value="1"/>
</dbReference>
<reference evidence="11" key="2">
    <citation type="submission" date="2011-06" db="EMBL/GenBank/DDBJ databases">
        <title>The complete genome sequence of Alicyclobacillus acidocaldarius sp. Tc-4-1.</title>
        <authorList>
            <person name="Chen Y."/>
            <person name="He Y."/>
            <person name="Dong Z."/>
            <person name="Hu S."/>
        </authorList>
    </citation>
    <scope>NUCLEOTIDE SEQUENCE [LARGE SCALE GENOMIC DNA]</scope>
    <source>
        <strain evidence="11">Tc-4-1</strain>
    </source>
</reference>
<dbReference type="Gene3D" id="3.40.50.12780">
    <property type="entry name" value="N-terminal domain of ligase-like"/>
    <property type="match status" value="1"/>
</dbReference>
<comment type="function">
    <text evidence="6">Catalyzes the conversion of acetate into acetyl-CoA (AcCoA), an essential intermediate at the junction of anabolic and catabolic pathways. AcsA undergoes a two-step reaction. In the first half reaction, AcsA combines acetate with ATP to form acetyl-adenylate (AcAMP) intermediate. In the second half reaction, it can then transfer the acetyl group from AcAMP to the sulfhydryl group of CoA, forming the product AcCoA.</text>
</comment>
<comment type="cofactor">
    <cofactor evidence="6">
        <name>Mg(2+)</name>
        <dbReference type="ChEBI" id="CHEBI:18420"/>
    </cofactor>
</comment>
<dbReference type="Pfam" id="PF13193">
    <property type="entry name" value="AMP-binding_C"/>
    <property type="match status" value="1"/>
</dbReference>
<dbReference type="SUPFAM" id="SSF56801">
    <property type="entry name" value="Acetyl-CoA synthetase-like"/>
    <property type="match status" value="1"/>
</dbReference>
<dbReference type="InterPro" id="IPR020845">
    <property type="entry name" value="AMP-binding_CS"/>
</dbReference>
<dbReference type="Gene3D" id="3.30.300.30">
    <property type="match status" value="1"/>
</dbReference>
<evidence type="ECO:0000313" key="10">
    <source>
        <dbReference type="EMBL" id="AEJ43120.1"/>
    </source>
</evidence>
<feature type="binding site" evidence="6">
    <location>
        <position position="348"/>
    </location>
    <ligand>
        <name>CoA</name>
        <dbReference type="ChEBI" id="CHEBI:57287"/>
    </ligand>
</feature>
<keyword evidence="5 6" id="KW-0007">Acetylation</keyword>
<evidence type="ECO:0000256" key="2">
    <source>
        <dbReference type="ARBA" id="ARBA00022598"/>
    </source>
</evidence>
<feature type="binding site" evidence="6">
    <location>
        <position position="563"/>
    </location>
    <ligand>
        <name>ATP</name>
        <dbReference type="ChEBI" id="CHEBI:30616"/>
    </ligand>
</feature>
<feature type="binding site" evidence="6">
    <location>
        <position position="574"/>
    </location>
    <ligand>
        <name>Mg(2+)</name>
        <dbReference type="ChEBI" id="CHEBI:18420"/>
    </ligand>
</feature>
<comment type="PTM">
    <text evidence="6">Acetylated. Deacetylation by the SIR2-homolog deacetylase activates the enzyme.</text>
</comment>
<dbReference type="GO" id="GO:0019427">
    <property type="term" value="P:acetyl-CoA biosynthetic process from acetate"/>
    <property type="evidence" value="ECO:0007669"/>
    <property type="project" value="UniProtKB-UniRule"/>
</dbReference>
<evidence type="ECO:0000256" key="6">
    <source>
        <dbReference type="HAMAP-Rule" id="MF_01123"/>
    </source>
</evidence>
<feature type="modified residue" description="N6-acetyllysine" evidence="6">
    <location>
        <position position="646"/>
    </location>
</feature>
<feature type="binding site" evidence="6">
    <location>
        <begin position="424"/>
        <end position="426"/>
    </location>
    <ligand>
        <name>ATP</name>
        <dbReference type="ChEBI" id="CHEBI:30616"/>
    </ligand>
</feature>
<sequence length="684" mass="76054">MTPVGDCLFEQLILSWNRTIQAAAVIGAARERSQSMTPNDLDALLRETRTFAPPEEFRRQANYHDESIYEEAARDPEGYWAKQAEHITWFHEFESVCRWDPPHAQWFIGGKLNAAYNCVDRHTLTHRKNKAAIIWEGEPGDSRVLTYDMLRHEVDKAAHMLSQLGVKKGDRVTIYLPMVPELPIAMLACAKIGAMHSVVFGGFSAQSLKDRILDAGSKVLITADGGWRRGKVIPLKQNADEAVEGTPIEKVVVVKRIGDAAQASMNPTRDIWWHEAMENAPTKPFPAEPMDAEDYLFLLYTSGTTGKPKGIVHSTGGYLVGVNTSMRTVFDLKDDDVFFCTADIGWITGHTYIVYGPLSAGATVVMYEGSPDYPDRDRYWAIVEKYGATILYTAPTSIRMFMKWGPQYVEKHDLSTLRLLGSVGEPINPEAWMWYHKYVGQERCPIVDTWWQTETGCAMIAPLPGIITTKPGSATKPVPGISVDILDDDGNPVPAGHGGNLVITKPWPSMLRTVWGDDERFRKTYFGKFEGIYLPGDGAYRDQDGYYWIVGRLDDVINVSGHRIGTAEVESALVAHPAVAEAAVIGRAHEVKGQAITAFVILKEGHTGSDDLVAELKQFVVEQIGAMARPEEIIFTADLPKTRSGKIMRRLLRDIAEGRVVGDTTTLADPAVVEQLKSQYKDQE</sequence>
<keyword evidence="2 6" id="KW-0436">Ligase</keyword>
<dbReference type="InterPro" id="IPR000873">
    <property type="entry name" value="AMP-dep_synth/lig_dom"/>
</dbReference>
<dbReference type="InterPro" id="IPR025110">
    <property type="entry name" value="AMP-bd_C"/>
</dbReference>
<dbReference type="KEGG" id="aad:TC41_1177"/>
<dbReference type="Pfam" id="PF16177">
    <property type="entry name" value="ACAS_N"/>
    <property type="match status" value="1"/>
</dbReference>
<evidence type="ECO:0000256" key="4">
    <source>
        <dbReference type="ARBA" id="ARBA00022840"/>
    </source>
</evidence>
<dbReference type="FunFam" id="3.40.50.12780:FF:000001">
    <property type="entry name" value="Acetyl-coenzyme A synthetase"/>
    <property type="match status" value="1"/>
</dbReference>
<dbReference type="PANTHER" id="PTHR24095:SF14">
    <property type="entry name" value="ACETYL-COENZYME A SYNTHETASE 1"/>
    <property type="match status" value="1"/>
</dbReference>
<keyword evidence="6" id="KW-0479">Metal-binding</keyword>
<keyword evidence="4 6" id="KW-0067">ATP-binding</keyword>
<dbReference type="STRING" id="1048834.TC41_1177"/>
<organism evidence="10 11">
    <name type="scientific">Alicyclobacillus acidocaldarius (strain Tc-4-1)</name>
    <name type="common">Bacillus acidocaldarius</name>
    <dbReference type="NCBI Taxonomy" id="1048834"/>
    <lineage>
        <taxon>Bacteria</taxon>
        <taxon>Bacillati</taxon>
        <taxon>Bacillota</taxon>
        <taxon>Bacilli</taxon>
        <taxon>Bacillales</taxon>
        <taxon>Alicyclobacillaceae</taxon>
        <taxon>Alicyclobacillus</taxon>
    </lineage>
</organism>
<dbReference type="AlphaFoldDB" id="F8IGV5"/>
<dbReference type="Pfam" id="PF00501">
    <property type="entry name" value="AMP-binding"/>
    <property type="match status" value="1"/>
</dbReference>
<dbReference type="Proteomes" id="UP000000292">
    <property type="component" value="Chromosome"/>
</dbReference>
<protein>
    <recommendedName>
        <fullName evidence="6">Acetyl-coenzyme A synthetase</fullName>
        <shortName evidence="6">AcCoA synthetase</shortName>
        <shortName evidence="6">Acs</shortName>
        <ecNumber evidence="6">6.2.1.1</ecNumber>
    </recommendedName>
    <alternativeName>
        <fullName evidence="6">Acetate--CoA ligase</fullName>
    </alternativeName>
    <alternativeName>
        <fullName evidence="6">Acyl-activating enzyme</fullName>
    </alternativeName>
</protein>
<dbReference type="EC" id="6.2.1.1" evidence="6"/>
<keyword evidence="6" id="KW-0460">Magnesium</keyword>
<feature type="binding site" evidence="6">
    <location>
        <begin position="228"/>
        <end position="231"/>
    </location>
    <ligand>
        <name>CoA</name>
        <dbReference type="ChEBI" id="CHEBI:57287"/>
    </ligand>
</feature>
<dbReference type="PROSITE" id="PS00455">
    <property type="entry name" value="AMP_BINDING"/>
    <property type="match status" value="1"/>
</dbReference>
<dbReference type="GO" id="GO:0046872">
    <property type="term" value="F:metal ion binding"/>
    <property type="evidence" value="ECO:0007669"/>
    <property type="project" value="UniProtKB-KW"/>
</dbReference>
<dbReference type="NCBIfam" id="NF001208">
    <property type="entry name" value="PRK00174.1"/>
    <property type="match status" value="1"/>
</dbReference>
<feature type="binding site" evidence="6">
    <location>
        <position position="552"/>
    </location>
    <ligand>
        <name>ATP</name>
        <dbReference type="ChEBI" id="CHEBI:30616"/>
    </ligand>
</feature>
<reference evidence="10 11" key="1">
    <citation type="journal article" date="2011" name="J. Bacteriol.">
        <title>Complete Genome Sequence of Alicyclobacillus acidocaldarius Strain Tc-4-1.</title>
        <authorList>
            <person name="Chen Y."/>
            <person name="He Y."/>
            <person name="Zhang B."/>
            <person name="Yang J."/>
            <person name="Li W."/>
            <person name="Dong Z."/>
            <person name="Hu S."/>
        </authorList>
    </citation>
    <scope>NUCLEOTIDE SEQUENCE [LARGE SCALE GENOMIC DNA]</scope>
    <source>
        <strain evidence="10 11">Tc-4-1</strain>
    </source>
</reference>
<gene>
    <name evidence="6" type="primary">acsA</name>
    <name evidence="10" type="ordered locus">TC41_1177</name>
</gene>
<dbReference type="GO" id="GO:0005524">
    <property type="term" value="F:ATP binding"/>
    <property type="evidence" value="ECO:0007669"/>
    <property type="project" value="UniProtKB-KW"/>
</dbReference>
<comment type="catalytic activity">
    <reaction evidence="6">
        <text>acetate + ATP + CoA = acetyl-CoA + AMP + diphosphate</text>
        <dbReference type="Rhea" id="RHEA:23176"/>
        <dbReference type="ChEBI" id="CHEBI:30089"/>
        <dbReference type="ChEBI" id="CHEBI:30616"/>
        <dbReference type="ChEBI" id="CHEBI:33019"/>
        <dbReference type="ChEBI" id="CHEBI:57287"/>
        <dbReference type="ChEBI" id="CHEBI:57288"/>
        <dbReference type="ChEBI" id="CHEBI:456215"/>
        <dbReference type="EC" id="6.2.1.1"/>
    </reaction>
</comment>
<dbReference type="PATRIC" id="fig|1048834.4.peg.1118"/>
<dbReference type="NCBIfam" id="TIGR02188">
    <property type="entry name" value="Ac_CoA_lig_AcsA"/>
    <property type="match status" value="1"/>
</dbReference>
<evidence type="ECO:0000259" key="8">
    <source>
        <dbReference type="Pfam" id="PF13193"/>
    </source>
</evidence>
<comment type="caution">
    <text evidence="6">Lacks conserved residue(s) required for the propagation of feature annotation.</text>
</comment>
<evidence type="ECO:0000259" key="7">
    <source>
        <dbReference type="Pfam" id="PF00501"/>
    </source>
</evidence>
<name>F8IGV5_ALIAT</name>
<feature type="binding site" evidence="6">
    <location>
        <position position="537"/>
    </location>
    <ligand>
        <name>ATP</name>
        <dbReference type="ChEBI" id="CHEBI:30616"/>
    </ligand>
</feature>
<feature type="binding site" evidence="6">
    <location>
        <begin position="448"/>
        <end position="453"/>
    </location>
    <ligand>
        <name>ATP</name>
        <dbReference type="ChEBI" id="CHEBI:30616"/>
    </ligand>
</feature>
<dbReference type="EMBL" id="CP002902">
    <property type="protein sequence ID" value="AEJ43120.1"/>
    <property type="molecule type" value="Genomic_DNA"/>
</dbReference>
<evidence type="ECO:0000259" key="9">
    <source>
        <dbReference type="Pfam" id="PF16177"/>
    </source>
</evidence>
<dbReference type="GO" id="GO:0005829">
    <property type="term" value="C:cytosol"/>
    <property type="evidence" value="ECO:0007669"/>
    <property type="project" value="TreeGrafter"/>
</dbReference>
<proteinExistence type="inferred from homology"/>
<dbReference type="eggNOG" id="COG0365">
    <property type="taxonomic scope" value="Bacteria"/>
</dbReference>
<dbReference type="InterPro" id="IPR032387">
    <property type="entry name" value="ACAS_N"/>
</dbReference>
<feature type="binding site" evidence="6">
    <location>
        <position position="560"/>
    </location>
    <ligand>
        <name>CoA</name>
        <dbReference type="ChEBI" id="CHEBI:57287"/>
    </ligand>
</feature>
<feature type="binding site" evidence="6">
    <location>
        <position position="576"/>
    </location>
    <ligand>
        <name>Mg(2+)</name>
        <dbReference type="ChEBI" id="CHEBI:18420"/>
    </ligand>
</feature>
<evidence type="ECO:0000256" key="3">
    <source>
        <dbReference type="ARBA" id="ARBA00022741"/>
    </source>
</evidence>
<feature type="binding site" evidence="6">
    <location>
        <position position="579"/>
    </location>
    <ligand>
        <name>Mg(2+)</name>
        <dbReference type="ChEBI" id="CHEBI:18420"/>
    </ligand>
</feature>
<dbReference type="HOGENOM" id="CLU_000022_3_6_9"/>
<feature type="domain" description="Acetyl-coenzyme A synthetase N-terminal" evidence="9">
    <location>
        <begin position="67"/>
        <end position="118"/>
    </location>
</feature>
<evidence type="ECO:0000256" key="1">
    <source>
        <dbReference type="ARBA" id="ARBA00006432"/>
    </source>
</evidence>
<dbReference type="GO" id="GO:0016208">
    <property type="term" value="F:AMP binding"/>
    <property type="evidence" value="ECO:0007669"/>
    <property type="project" value="InterPro"/>
</dbReference>
<dbReference type="HAMAP" id="MF_01123">
    <property type="entry name" value="Ac_CoA_synth"/>
    <property type="match status" value="1"/>
</dbReference>